<dbReference type="HOGENOM" id="CLU_2348116_0_0_1"/>
<protein>
    <submittedName>
        <fullName evidence="1">Uncharacterized protein</fullName>
    </submittedName>
</protein>
<proteinExistence type="predicted"/>
<dbReference type="Proteomes" id="UP000001745">
    <property type="component" value="Unassembled WGS sequence"/>
</dbReference>
<dbReference type="GeneID" id="8101805"/>
<keyword evidence="2" id="KW-1185">Reference proteome</keyword>
<evidence type="ECO:0000313" key="1">
    <source>
        <dbReference type="EMBL" id="EED13877.1"/>
    </source>
</evidence>
<name>B8MLV1_TALSN</name>
<gene>
    <name evidence="1" type="ORF">TSTA_101170</name>
</gene>
<sequence length="97" mass="11643">MIQRKIKDGTLFESISDHLTSDMEDKFESFCKNVQDSLYKPFHMIIPDAQEKQKAEERFKEQLAEEVWRLKAKYLEIRFSMSKFWYLDTASGVRWGI</sequence>
<dbReference type="VEuPathDB" id="FungiDB:TSTA_101170"/>
<evidence type="ECO:0000313" key="2">
    <source>
        <dbReference type="Proteomes" id="UP000001745"/>
    </source>
</evidence>
<dbReference type="RefSeq" id="XP_002486115.1">
    <property type="nucleotide sequence ID" value="XM_002486070.1"/>
</dbReference>
<organism evidence="1 2">
    <name type="scientific">Talaromyces stipitatus (strain ATCC 10500 / CBS 375.48 / QM 6759 / NRRL 1006)</name>
    <name type="common">Penicillium stipitatum</name>
    <dbReference type="NCBI Taxonomy" id="441959"/>
    <lineage>
        <taxon>Eukaryota</taxon>
        <taxon>Fungi</taxon>
        <taxon>Dikarya</taxon>
        <taxon>Ascomycota</taxon>
        <taxon>Pezizomycotina</taxon>
        <taxon>Eurotiomycetes</taxon>
        <taxon>Eurotiomycetidae</taxon>
        <taxon>Eurotiales</taxon>
        <taxon>Trichocomaceae</taxon>
        <taxon>Talaromyces</taxon>
        <taxon>Talaromyces sect. Talaromyces</taxon>
    </lineage>
</organism>
<accession>B8MLV1</accession>
<dbReference type="AlphaFoldDB" id="B8MLV1"/>
<dbReference type="InParanoid" id="B8MLV1"/>
<reference evidence="2" key="1">
    <citation type="journal article" date="2015" name="Genome Announc.">
        <title>Genome sequence of the AIDS-associated pathogen Penicillium marneffei (ATCC18224) and its near taxonomic relative Talaromyces stipitatus (ATCC10500).</title>
        <authorList>
            <person name="Nierman W.C."/>
            <person name="Fedorova-Abrams N.D."/>
            <person name="Andrianopoulos A."/>
        </authorList>
    </citation>
    <scope>NUCLEOTIDE SEQUENCE [LARGE SCALE GENOMIC DNA]</scope>
    <source>
        <strain evidence="2">ATCC 10500 / CBS 375.48 / QM 6759 / NRRL 1006</strain>
    </source>
</reference>
<dbReference type="EMBL" id="EQ962658">
    <property type="protein sequence ID" value="EED13877.1"/>
    <property type="molecule type" value="Genomic_DNA"/>
</dbReference>